<protein>
    <recommendedName>
        <fullName evidence="7">Reverse transcriptase RNase H-like domain-containing protein</fullName>
    </recommendedName>
</protein>
<dbReference type="GeneID" id="121216882"/>
<evidence type="ECO:0000256" key="4">
    <source>
        <dbReference type="ARBA" id="ARBA00022759"/>
    </source>
</evidence>
<reference evidence="8" key="1">
    <citation type="journal article" date="2020" name="Nat. Genet.">
        <title>Genomic diversifications of five Gossypium allopolyploid species and their impact on cotton improvement.</title>
        <authorList>
            <person name="Chen Z.J."/>
            <person name="Sreedasyam A."/>
            <person name="Ando A."/>
            <person name="Song Q."/>
            <person name="De Santiago L.M."/>
            <person name="Hulse-Kemp A.M."/>
            <person name="Ding M."/>
            <person name="Ye W."/>
            <person name="Kirkbride R.C."/>
            <person name="Jenkins J."/>
            <person name="Plott C."/>
            <person name="Lovell J."/>
            <person name="Lin Y.M."/>
            <person name="Vaughn R."/>
            <person name="Liu B."/>
            <person name="Simpson S."/>
            <person name="Scheffler B.E."/>
            <person name="Wen L."/>
            <person name="Saski C.A."/>
            <person name="Grover C.E."/>
            <person name="Hu G."/>
            <person name="Conover J.L."/>
            <person name="Carlson J.W."/>
            <person name="Shu S."/>
            <person name="Boston L.B."/>
            <person name="Williams M."/>
            <person name="Peterson D.G."/>
            <person name="McGee K."/>
            <person name="Jones D.C."/>
            <person name="Wendel J.F."/>
            <person name="Stelly D.M."/>
            <person name="Grimwood J."/>
            <person name="Schmutz J."/>
        </authorList>
    </citation>
    <scope>NUCLEOTIDE SEQUENCE [LARGE SCALE GENOMIC DNA]</scope>
    <source>
        <strain evidence="8">cv. TM-1</strain>
    </source>
</reference>
<dbReference type="InterPro" id="IPR036928">
    <property type="entry name" value="AS_sf"/>
</dbReference>
<keyword evidence="8" id="KW-1185">Reference proteome</keyword>
<dbReference type="SUPFAM" id="SSF75304">
    <property type="entry name" value="Amidase signature (AS) enzymes"/>
    <property type="match status" value="1"/>
</dbReference>
<dbReference type="Gene3D" id="3.90.1300.10">
    <property type="entry name" value="Amidase signature (AS) domain"/>
    <property type="match status" value="1"/>
</dbReference>
<keyword evidence="4" id="KW-0255">Endonuclease</keyword>
<evidence type="ECO:0000256" key="2">
    <source>
        <dbReference type="ARBA" id="ARBA00022695"/>
    </source>
</evidence>
<keyword evidence="5" id="KW-0378">Hydrolase</keyword>
<proteinExistence type="predicted"/>
<evidence type="ECO:0000256" key="5">
    <source>
        <dbReference type="ARBA" id="ARBA00022801"/>
    </source>
</evidence>
<evidence type="ECO:0000259" key="7">
    <source>
        <dbReference type="Pfam" id="PF17917"/>
    </source>
</evidence>
<name>A0ABM3A0B7_GOSHI</name>
<gene>
    <name evidence="9" type="primary">LOC121216882</name>
</gene>
<dbReference type="Gene3D" id="3.10.10.10">
    <property type="entry name" value="HIV Type 1 Reverse Transcriptase, subunit A, domain 1"/>
    <property type="match status" value="1"/>
</dbReference>
<keyword evidence="1" id="KW-0808">Transferase</keyword>
<keyword evidence="3" id="KW-0540">Nuclease</keyword>
<dbReference type="InterPro" id="IPR043502">
    <property type="entry name" value="DNA/RNA_pol_sf"/>
</dbReference>
<evidence type="ECO:0000256" key="6">
    <source>
        <dbReference type="ARBA" id="ARBA00022918"/>
    </source>
</evidence>
<evidence type="ECO:0000313" key="8">
    <source>
        <dbReference type="Proteomes" id="UP000818029"/>
    </source>
</evidence>
<evidence type="ECO:0000313" key="9">
    <source>
        <dbReference type="RefSeq" id="XP_040948323.1"/>
    </source>
</evidence>
<reference evidence="9" key="2">
    <citation type="submission" date="2025-08" db="UniProtKB">
        <authorList>
            <consortium name="RefSeq"/>
        </authorList>
    </citation>
    <scope>IDENTIFICATION</scope>
</reference>
<sequence>MVSSGNHTFLIKEATVQDLQLAFEKNQLTSRQLVEFYMGEIHRLNELLRAVMEVNPDALYQANEADRAQGVVSKLRKAGAIILGKVSLSEWPHFRNGSVPSGWCARTGQEKLCDQCYIHANSVSVRSTVKLLQLIFSFFMFFFSHSRLQERKIPLIDVSKVVKVKPYRYPVVQKTEIEKLVQEMLQAGIIRNNNSPFASPMVMEPFCVEMDASGQGVGAILQQNGRLVAYFRKALGVKYQALSIYDKKMLAVLLAVKKCHPYLVSRHFFIKTDHQSLKFLSE</sequence>
<dbReference type="Pfam" id="PF17917">
    <property type="entry name" value="RT_RNaseH"/>
    <property type="match status" value="1"/>
</dbReference>
<keyword evidence="2" id="KW-0548">Nucleotidyltransferase</keyword>
<dbReference type="Proteomes" id="UP000818029">
    <property type="component" value="Chromosome A01"/>
</dbReference>
<evidence type="ECO:0000256" key="1">
    <source>
        <dbReference type="ARBA" id="ARBA00022679"/>
    </source>
</evidence>
<dbReference type="PANTHER" id="PTHR42678:SF40">
    <property type="entry name" value="AMIDASE DOMAIN-CONTAINING PROTEIN"/>
    <property type="match status" value="1"/>
</dbReference>
<dbReference type="RefSeq" id="XP_040948323.1">
    <property type="nucleotide sequence ID" value="XM_041092389.1"/>
</dbReference>
<keyword evidence="6" id="KW-0695">RNA-directed DNA polymerase</keyword>
<dbReference type="SUPFAM" id="SSF56672">
    <property type="entry name" value="DNA/RNA polymerases"/>
    <property type="match status" value="2"/>
</dbReference>
<feature type="domain" description="Reverse transcriptase RNase H-like" evidence="7">
    <location>
        <begin position="204"/>
        <end position="280"/>
    </location>
</feature>
<dbReference type="InterPro" id="IPR041373">
    <property type="entry name" value="RT_RNaseH"/>
</dbReference>
<evidence type="ECO:0000256" key="3">
    <source>
        <dbReference type="ARBA" id="ARBA00022722"/>
    </source>
</evidence>
<organism evidence="8 9">
    <name type="scientific">Gossypium hirsutum</name>
    <name type="common">Upland cotton</name>
    <name type="synonym">Gossypium mexicanum</name>
    <dbReference type="NCBI Taxonomy" id="3635"/>
    <lineage>
        <taxon>Eukaryota</taxon>
        <taxon>Viridiplantae</taxon>
        <taxon>Streptophyta</taxon>
        <taxon>Embryophyta</taxon>
        <taxon>Tracheophyta</taxon>
        <taxon>Spermatophyta</taxon>
        <taxon>Magnoliopsida</taxon>
        <taxon>eudicotyledons</taxon>
        <taxon>Gunneridae</taxon>
        <taxon>Pentapetalae</taxon>
        <taxon>rosids</taxon>
        <taxon>malvids</taxon>
        <taxon>Malvales</taxon>
        <taxon>Malvaceae</taxon>
        <taxon>Malvoideae</taxon>
        <taxon>Gossypium</taxon>
    </lineage>
</organism>
<accession>A0ABM3A0B7</accession>
<dbReference type="PANTHER" id="PTHR42678">
    <property type="entry name" value="AMIDASE"/>
    <property type="match status" value="1"/>
</dbReference>